<evidence type="ECO:0000313" key="2">
    <source>
        <dbReference type="EMBL" id="GFG89510.1"/>
    </source>
</evidence>
<evidence type="ECO:0000256" key="1">
    <source>
        <dbReference type="SAM" id="MobiDB-lite"/>
    </source>
</evidence>
<organism evidence="2 3">
    <name type="scientific">Mycobacterium bourgelatii</name>
    <dbReference type="NCBI Taxonomy" id="1273442"/>
    <lineage>
        <taxon>Bacteria</taxon>
        <taxon>Bacillati</taxon>
        <taxon>Actinomycetota</taxon>
        <taxon>Actinomycetes</taxon>
        <taxon>Mycobacteriales</taxon>
        <taxon>Mycobacteriaceae</taxon>
        <taxon>Mycobacterium</taxon>
    </lineage>
</organism>
<dbReference type="Gene3D" id="6.10.140.2080">
    <property type="match status" value="1"/>
</dbReference>
<comment type="caution">
    <text evidence="2">The sequence shown here is derived from an EMBL/GenBank/DDBJ whole genome shotgun (WGS) entry which is preliminary data.</text>
</comment>
<protein>
    <recommendedName>
        <fullName evidence="4">Endonuclease</fullName>
    </recommendedName>
</protein>
<reference evidence="2 3" key="1">
    <citation type="journal article" date="2019" name="Emerg. Microbes Infect.">
        <title>Comprehensive subspecies identification of 175 nontuberculous mycobacteria species based on 7547 genomic profiles.</title>
        <authorList>
            <person name="Matsumoto Y."/>
            <person name="Kinjo T."/>
            <person name="Motooka D."/>
            <person name="Nabeya D."/>
            <person name="Jung N."/>
            <person name="Uechi K."/>
            <person name="Horii T."/>
            <person name="Iida T."/>
            <person name="Fujita J."/>
            <person name="Nakamura S."/>
        </authorList>
    </citation>
    <scope>NUCLEOTIDE SEQUENCE [LARGE SCALE GENOMIC DNA]</scope>
    <source>
        <strain evidence="2 3">JCM 30725</strain>
    </source>
</reference>
<name>A0A7I9YLF1_MYCBU</name>
<evidence type="ECO:0008006" key="4">
    <source>
        <dbReference type="Google" id="ProtNLM"/>
    </source>
</evidence>
<feature type="region of interest" description="Disordered" evidence="1">
    <location>
        <begin position="131"/>
        <end position="154"/>
    </location>
</feature>
<sequence length="154" mass="16177">MAVAAPDRDTEGVTKLAKPTFSPAAFFKAVLRWLQVSYPDGVPGPDRVPLFALLRSTPLTEEQLREVVQHLTAPGSPATADGVIDRDEIAEFITETTHYDPGGENIARVASRLAAAGWPLAGVDVSEVDATDVDGEAAEAAASHASQNSHDSDG</sequence>
<dbReference type="Gene3D" id="1.10.10.2390">
    <property type="match status" value="1"/>
</dbReference>
<dbReference type="AlphaFoldDB" id="A0A7I9YLF1"/>
<dbReference type="EMBL" id="BLKZ01000001">
    <property type="protein sequence ID" value="GFG89510.1"/>
    <property type="molecule type" value="Genomic_DNA"/>
</dbReference>
<dbReference type="InterPro" id="IPR021784">
    <property type="entry name" value="DUF3349"/>
</dbReference>
<keyword evidence="3" id="KW-1185">Reference proteome</keyword>
<accession>A0A7I9YLF1</accession>
<evidence type="ECO:0000313" key="3">
    <source>
        <dbReference type="Proteomes" id="UP000465360"/>
    </source>
</evidence>
<feature type="compositionally biased region" description="Low complexity" evidence="1">
    <location>
        <begin position="138"/>
        <end position="154"/>
    </location>
</feature>
<dbReference type="Pfam" id="PF11829">
    <property type="entry name" value="DUF3349"/>
    <property type="match status" value="1"/>
</dbReference>
<proteinExistence type="predicted"/>
<gene>
    <name evidence="2" type="ORF">MBOU_15520</name>
</gene>
<dbReference type="Proteomes" id="UP000465360">
    <property type="component" value="Unassembled WGS sequence"/>
</dbReference>